<organism evidence="2 3">
    <name type="scientific">Stegodyphus mimosarum</name>
    <name type="common">African social velvet spider</name>
    <dbReference type="NCBI Taxonomy" id="407821"/>
    <lineage>
        <taxon>Eukaryota</taxon>
        <taxon>Metazoa</taxon>
        <taxon>Ecdysozoa</taxon>
        <taxon>Arthropoda</taxon>
        <taxon>Chelicerata</taxon>
        <taxon>Arachnida</taxon>
        <taxon>Araneae</taxon>
        <taxon>Araneomorphae</taxon>
        <taxon>Entelegynae</taxon>
        <taxon>Eresoidea</taxon>
        <taxon>Eresidae</taxon>
        <taxon>Stegodyphus</taxon>
    </lineage>
</organism>
<accession>A0A087TEE8</accession>
<proteinExistence type="predicted"/>
<evidence type="ECO:0000313" key="3">
    <source>
        <dbReference type="Proteomes" id="UP000054359"/>
    </source>
</evidence>
<evidence type="ECO:0000256" key="1">
    <source>
        <dbReference type="SAM" id="Phobius"/>
    </source>
</evidence>
<evidence type="ECO:0000313" key="2">
    <source>
        <dbReference type="EMBL" id="KFM63487.1"/>
    </source>
</evidence>
<dbReference type="OrthoDB" id="6420776at2759"/>
<sequence length="56" mass="6673">MTEILYVLPTKFSFSYLITSICEWTLILAMWFTLATFCTDMSKSNFRIEIRHKTTK</sequence>
<protein>
    <submittedName>
        <fullName evidence="2">Uncharacterized protein</fullName>
    </submittedName>
</protein>
<feature type="transmembrane region" description="Helical" evidence="1">
    <location>
        <begin position="12"/>
        <end position="37"/>
    </location>
</feature>
<keyword evidence="3" id="KW-1185">Reference proteome</keyword>
<feature type="non-terminal residue" evidence="2">
    <location>
        <position position="56"/>
    </location>
</feature>
<name>A0A087TEE8_STEMI</name>
<keyword evidence="1" id="KW-0472">Membrane</keyword>
<dbReference type="EMBL" id="KK114845">
    <property type="protein sequence ID" value="KFM63487.1"/>
    <property type="molecule type" value="Genomic_DNA"/>
</dbReference>
<keyword evidence="1" id="KW-1133">Transmembrane helix</keyword>
<gene>
    <name evidence="2" type="ORF">X975_03794</name>
</gene>
<dbReference type="Proteomes" id="UP000054359">
    <property type="component" value="Unassembled WGS sequence"/>
</dbReference>
<dbReference type="AlphaFoldDB" id="A0A087TEE8"/>
<reference evidence="2 3" key="1">
    <citation type="submission" date="2013-11" db="EMBL/GenBank/DDBJ databases">
        <title>Genome sequencing of Stegodyphus mimosarum.</title>
        <authorList>
            <person name="Bechsgaard J."/>
        </authorList>
    </citation>
    <scope>NUCLEOTIDE SEQUENCE [LARGE SCALE GENOMIC DNA]</scope>
</reference>
<keyword evidence="1" id="KW-0812">Transmembrane</keyword>